<comment type="function">
    <text evidence="8">Catalyzes the hydrolytic deamination of guanine, producing xanthine and ammonia.</text>
</comment>
<evidence type="ECO:0000313" key="11">
    <source>
        <dbReference type="Proteomes" id="UP000218677"/>
    </source>
</evidence>
<dbReference type="SUPFAM" id="SSF51338">
    <property type="entry name" value="Composite domain of metallo-dependent hydrolases"/>
    <property type="match status" value="2"/>
</dbReference>
<feature type="domain" description="Amidohydrolase-related" evidence="9">
    <location>
        <begin position="73"/>
        <end position="431"/>
    </location>
</feature>
<comment type="pathway">
    <text evidence="1 8">Purine metabolism; guanine degradation; xanthine from guanine: step 1/1.</text>
</comment>
<evidence type="ECO:0000256" key="3">
    <source>
        <dbReference type="ARBA" id="ARBA00012781"/>
    </source>
</evidence>
<dbReference type="GO" id="GO:0008892">
    <property type="term" value="F:guanine deaminase activity"/>
    <property type="evidence" value="ECO:0007669"/>
    <property type="project" value="UniProtKB-UniRule"/>
</dbReference>
<dbReference type="PANTHER" id="PTHR11271:SF6">
    <property type="entry name" value="GUANINE DEAMINASE"/>
    <property type="match status" value="1"/>
</dbReference>
<dbReference type="NCBIfam" id="NF006679">
    <property type="entry name" value="PRK09228.1"/>
    <property type="match status" value="1"/>
</dbReference>
<dbReference type="GO" id="GO:0005829">
    <property type="term" value="C:cytosol"/>
    <property type="evidence" value="ECO:0007669"/>
    <property type="project" value="TreeGrafter"/>
</dbReference>
<dbReference type="AlphaFoldDB" id="A0A2A4HUJ8"/>
<dbReference type="EMBL" id="NWUX01000001">
    <property type="protein sequence ID" value="PCF97744.1"/>
    <property type="molecule type" value="Genomic_DNA"/>
</dbReference>
<comment type="catalytic activity">
    <reaction evidence="8">
        <text>guanine + H2O + H(+) = xanthine + NH4(+)</text>
        <dbReference type="Rhea" id="RHEA:14665"/>
        <dbReference type="ChEBI" id="CHEBI:15377"/>
        <dbReference type="ChEBI" id="CHEBI:15378"/>
        <dbReference type="ChEBI" id="CHEBI:16235"/>
        <dbReference type="ChEBI" id="CHEBI:17712"/>
        <dbReference type="ChEBI" id="CHEBI:28938"/>
        <dbReference type="EC" id="3.5.4.3"/>
    </reaction>
</comment>
<dbReference type="GO" id="GO:0006147">
    <property type="term" value="P:guanine catabolic process"/>
    <property type="evidence" value="ECO:0007669"/>
    <property type="project" value="UniProtKB-UniRule"/>
</dbReference>
<keyword evidence="11" id="KW-1185">Reference proteome</keyword>
<gene>
    <name evidence="10" type="primary">guaD</name>
    <name evidence="10" type="ORF">CPA45_03180</name>
</gene>
<dbReference type="NCBIfam" id="TIGR02967">
    <property type="entry name" value="guan_deamin"/>
    <property type="match status" value="1"/>
</dbReference>
<accession>A0A2A4HUJ8</accession>
<name>A0A2A4HUJ8_9GAMM</name>
<dbReference type="InterPro" id="IPR051607">
    <property type="entry name" value="Metallo-dep_hydrolases"/>
</dbReference>
<dbReference type="SUPFAM" id="SSF51556">
    <property type="entry name" value="Metallo-dependent hydrolases"/>
    <property type="match status" value="1"/>
</dbReference>
<evidence type="ECO:0000259" key="9">
    <source>
        <dbReference type="Pfam" id="PF01979"/>
    </source>
</evidence>
<evidence type="ECO:0000256" key="7">
    <source>
        <dbReference type="NCBIfam" id="TIGR02967"/>
    </source>
</evidence>
<comment type="caution">
    <text evidence="10">The sequence shown here is derived from an EMBL/GenBank/DDBJ whole genome shotgun (WGS) entry which is preliminary data.</text>
</comment>
<comment type="similarity">
    <text evidence="2 8">Belongs to the metallo-dependent hydrolases superfamily. ATZ/TRZ family.</text>
</comment>
<evidence type="ECO:0000256" key="8">
    <source>
        <dbReference type="RuleBase" id="RU366009"/>
    </source>
</evidence>
<dbReference type="EC" id="3.5.4.3" evidence="3 7"/>
<keyword evidence="5 8" id="KW-0378">Hydrolase</keyword>
<dbReference type="InterPro" id="IPR014311">
    <property type="entry name" value="Guanine_deaminase"/>
</dbReference>
<evidence type="ECO:0000256" key="5">
    <source>
        <dbReference type="ARBA" id="ARBA00022801"/>
    </source>
</evidence>
<proteinExistence type="inferred from homology"/>
<evidence type="ECO:0000256" key="4">
    <source>
        <dbReference type="ARBA" id="ARBA00022723"/>
    </source>
</evidence>
<protein>
    <recommendedName>
        <fullName evidence="3 7">Guanine deaminase</fullName>
        <shortName evidence="8">Guanase</shortName>
        <ecNumber evidence="3 7">3.5.4.3</ecNumber>
    </recommendedName>
    <alternativeName>
        <fullName evidence="8">Guanine aminohydrolase</fullName>
    </alternativeName>
</protein>
<keyword evidence="6 8" id="KW-0862">Zinc</keyword>
<evidence type="ECO:0000256" key="2">
    <source>
        <dbReference type="ARBA" id="ARBA00006745"/>
    </source>
</evidence>
<dbReference type="InterPro" id="IPR011059">
    <property type="entry name" value="Metal-dep_hydrolase_composite"/>
</dbReference>
<evidence type="ECO:0000313" key="10">
    <source>
        <dbReference type="EMBL" id="PCF97744.1"/>
    </source>
</evidence>
<dbReference type="RefSeq" id="WP_096650186.1">
    <property type="nucleotide sequence ID" value="NZ_NWUX01000001.1"/>
</dbReference>
<organism evidence="10 11">
    <name type="scientific">Vreelandella nigrificans</name>
    <dbReference type="NCBI Taxonomy" id="2042704"/>
    <lineage>
        <taxon>Bacteria</taxon>
        <taxon>Pseudomonadati</taxon>
        <taxon>Pseudomonadota</taxon>
        <taxon>Gammaproteobacteria</taxon>
        <taxon>Oceanospirillales</taxon>
        <taxon>Halomonadaceae</taxon>
        <taxon>Vreelandella</taxon>
    </lineage>
</organism>
<dbReference type="Proteomes" id="UP000218677">
    <property type="component" value="Unassembled WGS sequence"/>
</dbReference>
<dbReference type="Pfam" id="PF01979">
    <property type="entry name" value="Amidohydro_1"/>
    <property type="match status" value="1"/>
</dbReference>
<reference evidence="11" key="1">
    <citation type="submission" date="2017-09" db="EMBL/GenBank/DDBJ databases">
        <authorList>
            <person name="Cho G.-S."/>
            <person name="Oguntoyinbo F.A."/>
            <person name="Cnockaert M."/>
            <person name="Kabisch J."/>
            <person name="Neve H."/>
            <person name="Bockelmann W."/>
            <person name="Wenning M."/>
            <person name="Franz C.M."/>
            <person name="Vandamme P."/>
        </authorList>
    </citation>
    <scope>NUCLEOTIDE SEQUENCE [LARGE SCALE GENOMIC DNA]</scope>
    <source>
        <strain evidence="11">MBT G8648</strain>
    </source>
</reference>
<evidence type="ECO:0000256" key="1">
    <source>
        <dbReference type="ARBA" id="ARBA00004984"/>
    </source>
</evidence>
<dbReference type="Gene3D" id="3.20.20.140">
    <property type="entry name" value="Metal-dependent hydrolases"/>
    <property type="match status" value="1"/>
</dbReference>
<dbReference type="UniPathway" id="UPA00603">
    <property type="reaction ID" value="UER00660"/>
</dbReference>
<sequence>MTSSTDTLIRAELVSFSRDPGDGDMPQPGSLEHYGDGLLWLKGQHIHAVGHFSELSLSLPEGIPVYDYRDKLIMPGFIDTHVHYVQLDIMASYGRQLLDWLNDYTFPEECRFANHAHAEALSNAFLDEMLRAGTTTAQVFGSSHPVSVDAFFSACKSRQLRMLVGKVLMDRNAPDALLDGATGIADTERLIADWHGKQRLGYSVTPRFAPTSTKIQMDAAGALLRNEPTLWLQTHLAENSGELDWVAELFPGSRDYLSVYEDAGLVGPRSTFAHGIHLNNDMRKRLAERGANIAFCPSSNLFLGSGLFDRAAAKQTGMAFTFASDIGAGTDLSGFGTLKAAYQVGQLGGQPLTAWQGFYGLTMGNAKALSLDNHIGQLAPSLEADFVVIDPQATSLLSRRISHCTTLGERLFALMMLADDRAIYETWAGGRCQHRRDRSQ</sequence>
<dbReference type="InterPro" id="IPR006680">
    <property type="entry name" value="Amidohydro-rel"/>
</dbReference>
<evidence type="ECO:0000256" key="6">
    <source>
        <dbReference type="ARBA" id="ARBA00022833"/>
    </source>
</evidence>
<dbReference type="Gene3D" id="2.30.40.10">
    <property type="entry name" value="Urease, subunit C, domain 1"/>
    <property type="match status" value="1"/>
</dbReference>
<dbReference type="OrthoDB" id="9787621at2"/>
<dbReference type="PANTHER" id="PTHR11271">
    <property type="entry name" value="GUANINE DEAMINASE"/>
    <property type="match status" value="1"/>
</dbReference>
<dbReference type="InterPro" id="IPR032466">
    <property type="entry name" value="Metal_Hydrolase"/>
</dbReference>
<keyword evidence="4 8" id="KW-0479">Metal-binding</keyword>
<comment type="cofactor">
    <cofactor evidence="8">
        <name>Zn(2+)</name>
        <dbReference type="ChEBI" id="CHEBI:29105"/>
    </cofactor>
    <text evidence="8">Binds 1 zinc ion per subunit.</text>
</comment>
<dbReference type="GO" id="GO:0008270">
    <property type="term" value="F:zinc ion binding"/>
    <property type="evidence" value="ECO:0007669"/>
    <property type="project" value="UniProtKB-UniRule"/>
</dbReference>